<proteinExistence type="predicted"/>
<comment type="caution">
    <text evidence="2">The sequence shown here is derived from an EMBL/GenBank/DDBJ whole genome shotgun (WGS) entry which is preliminary data.</text>
</comment>
<evidence type="ECO:0000313" key="2">
    <source>
        <dbReference type="EMBL" id="GGI02893.1"/>
    </source>
</evidence>
<dbReference type="Pfam" id="PF09828">
    <property type="entry name" value="ChrB_C"/>
    <property type="match status" value="1"/>
</dbReference>
<dbReference type="Proteomes" id="UP000643279">
    <property type="component" value="Unassembled WGS sequence"/>
</dbReference>
<sequence length="143" mass="15901">MKWATRTGVHVDRAACAWLIGRNIDKACEFIFVTDPAGVPADAVPFDMPGVDLTHHGHDCTFETMLRRYDIVDPVLWKLAEIIHEADIDDERFDAPAAPGLDIIIRGLSMTLTDEQILAVCGPILDGLYEYLKRSLILGREPA</sequence>
<evidence type="ECO:0000259" key="1">
    <source>
        <dbReference type="Pfam" id="PF09828"/>
    </source>
</evidence>
<name>A0ABQ2AZ79_9MICC</name>
<gene>
    <name evidence="2" type="ORF">GCM10007170_45650</name>
</gene>
<evidence type="ECO:0000313" key="3">
    <source>
        <dbReference type="Proteomes" id="UP000643279"/>
    </source>
</evidence>
<keyword evidence="3" id="KW-1185">Reference proteome</keyword>
<dbReference type="InterPro" id="IPR018634">
    <property type="entry name" value="ChrB_C"/>
</dbReference>
<accession>A0ABQ2AZ79</accession>
<organism evidence="2 3">
    <name type="scientific">Arthrobacter liuii</name>
    <dbReference type="NCBI Taxonomy" id="1476996"/>
    <lineage>
        <taxon>Bacteria</taxon>
        <taxon>Bacillati</taxon>
        <taxon>Actinomycetota</taxon>
        <taxon>Actinomycetes</taxon>
        <taxon>Micrococcales</taxon>
        <taxon>Micrococcaceae</taxon>
        <taxon>Arthrobacter</taxon>
    </lineage>
</organism>
<protein>
    <recommendedName>
        <fullName evidence="1">ChrB C-terminal domain-containing protein</fullName>
    </recommendedName>
</protein>
<dbReference type="EMBL" id="BMFW01000054">
    <property type="protein sequence ID" value="GGI02893.1"/>
    <property type="molecule type" value="Genomic_DNA"/>
</dbReference>
<dbReference type="RefSeq" id="WP_188573776.1">
    <property type="nucleotide sequence ID" value="NZ_BMFW01000054.1"/>
</dbReference>
<reference evidence="3" key="1">
    <citation type="journal article" date="2019" name="Int. J. Syst. Evol. Microbiol.">
        <title>The Global Catalogue of Microorganisms (GCM) 10K type strain sequencing project: providing services to taxonomists for standard genome sequencing and annotation.</title>
        <authorList>
            <consortium name="The Broad Institute Genomics Platform"/>
            <consortium name="The Broad Institute Genome Sequencing Center for Infectious Disease"/>
            <person name="Wu L."/>
            <person name="Ma J."/>
        </authorList>
    </citation>
    <scope>NUCLEOTIDE SEQUENCE [LARGE SCALE GENOMIC DNA]</scope>
    <source>
        <strain evidence="3">CGMCC 1.12778</strain>
    </source>
</reference>
<feature type="domain" description="ChrB C-terminal" evidence="1">
    <location>
        <begin position="3"/>
        <end position="131"/>
    </location>
</feature>